<name>A0AAE7S0Q9_9CAUD</name>
<gene>
    <name evidence="1" type="primary">gp_22665</name>
</gene>
<evidence type="ECO:0000313" key="2">
    <source>
        <dbReference type="Proteomes" id="UP000827799"/>
    </source>
</evidence>
<dbReference type="EMBL" id="MZ130485">
    <property type="protein sequence ID" value="QWM90022.1"/>
    <property type="molecule type" value="Genomic_DNA"/>
</dbReference>
<protein>
    <submittedName>
        <fullName evidence="1">Uncharacterized protein</fullName>
    </submittedName>
</protein>
<dbReference type="RefSeq" id="YP_010359594.1">
    <property type="nucleotide sequence ID" value="NC_062775.1"/>
</dbReference>
<dbReference type="Pfam" id="PF25711">
    <property type="entry name" value="crAss_THB"/>
    <property type="match status" value="1"/>
</dbReference>
<dbReference type="KEGG" id="vg:75692013"/>
<evidence type="ECO:0000313" key="1">
    <source>
        <dbReference type="EMBL" id="QWM90022.1"/>
    </source>
</evidence>
<dbReference type="Proteomes" id="UP000827799">
    <property type="component" value="Segment"/>
</dbReference>
<reference evidence="1 2" key="1">
    <citation type="submission" date="2021-04" db="EMBL/GenBank/DDBJ databases">
        <authorList>
            <person name="Shkoporov A.N."/>
            <person name="Stockdale S.R."/>
            <person name="Guerin E."/>
            <person name="Ross R.P."/>
            <person name="Hill C."/>
        </authorList>
    </citation>
    <scope>NUCLEOTIDE SEQUENCE [LARGE SCALE GENOMIC DNA]</scope>
    <source>
        <strain evidence="2">cr18_1</strain>
    </source>
</reference>
<organism evidence="1 2">
    <name type="scientific">uncultured phage cr18_1</name>
    <dbReference type="NCBI Taxonomy" id="2986407"/>
    <lineage>
        <taxon>Viruses</taxon>
        <taxon>Duplodnaviria</taxon>
        <taxon>Heunggongvirae</taxon>
        <taxon>Uroviricota</taxon>
        <taxon>Caudoviricetes</taxon>
        <taxon>Crassvirales</taxon>
        <taxon>Steigviridae</taxon>
        <taxon>Asinivirinae</taxon>
        <taxon>Lebriduvirus</taxon>
        <taxon>Lebriduvirus gastrointestinalis</taxon>
    </lineage>
</organism>
<accession>A0AAE7S0Q9</accession>
<dbReference type="InterPro" id="IPR057875">
    <property type="entry name" value="crAss_THB"/>
</dbReference>
<keyword evidence="2" id="KW-1185">Reference proteome</keyword>
<proteinExistence type="predicted"/>
<sequence length="405" mass="44987">MDEILYETLNKYYKALSVVGYKRDPVVNKLLVMQYIQETLSNEYRYYLTKNDIKLMQDLLYQFIGSTCEISFPTNCKCCCGTGSFDPSITGFSLVPSTTNYVGSQSVTFTGARFNISKGTHIKEDSLKIYWGTEVLAEGLNVDLSTVIFNSPIVKELVEGQTYTAKASVLDEEGNEYFSNTMTITCTAAPITNPTITNFKLIPSTTTYTGTQDVAFTGATFTINKGTKFKEDSLEIVWGTNEVMGTGLSTAGSSITFSPSITKNLVEGNTYTAKASIQDIDGNKYYSNTFTITVKTPVNPIYMYTGNQAAKPTVDEIKAGTKYDYNSVKQFNTPAMMLKTIWVCIPATVTLVSMENVNFSGDYIYNIDTGRDYMKHEDITIDGVAYKLTYLTTIASHNPYKTIVR</sequence>
<dbReference type="GeneID" id="75692013"/>